<sequence length="71" mass="7977">MKRPSLSIMSTKVLSAESTPPQPERGQEGSIHNVHGNCLEAIVMARNTNRGKGSMISDEQRHRRIHQICRL</sequence>
<name>A0A4C1Z5K5_EUMVA</name>
<evidence type="ECO:0000256" key="1">
    <source>
        <dbReference type="SAM" id="MobiDB-lite"/>
    </source>
</evidence>
<dbReference type="AlphaFoldDB" id="A0A4C1Z5K5"/>
<feature type="compositionally biased region" description="Polar residues" evidence="1">
    <location>
        <begin position="7"/>
        <end position="19"/>
    </location>
</feature>
<accession>A0A4C1Z5K5</accession>
<feature type="region of interest" description="Disordered" evidence="1">
    <location>
        <begin position="1"/>
        <end position="31"/>
    </location>
</feature>
<reference evidence="2 3" key="1">
    <citation type="journal article" date="2019" name="Commun. Biol.">
        <title>The bagworm genome reveals a unique fibroin gene that provides high tensile strength.</title>
        <authorList>
            <person name="Kono N."/>
            <person name="Nakamura H."/>
            <person name="Ohtoshi R."/>
            <person name="Tomita M."/>
            <person name="Numata K."/>
            <person name="Arakawa K."/>
        </authorList>
    </citation>
    <scope>NUCLEOTIDE SEQUENCE [LARGE SCALE GENOMIC DNA]</scope>
</reference>
<gene>
    <name evidence="2" type="ORF">EVAR_99741_1</name>
</gene>
<proteinExistence type="predicted"/>
<organism evidence="2 3">
    <name type="scientific">Eumeta variegata</name>
    <name type="common">Bagworm moth</name>
    <name type="synonym">Eumeta japonica</name>
    <dbReference type="NCBI Taxonomy" id="151549"/>
    <lineage>
        <taxon>Eukaryota</taxon>
        <taxon>Metazoa</taxon>
        <taxon>Ecdysozoa</taxon>
        <taxon>Arthropoda</taxon>
        <taxon>Hexapoda</taxon>
        <taxon>Insecta</taxon>
        <taxon>Pterygota</taxon>
        <taxon>Neoptera</taxon>
        <taxon>Endopterygota</taxon>
        <taxon>Lepidoptera</taxon>
        <taxon>Glossata</taxon>
        <taxon>Ditrysia</taxon>
        <taxon>Tineoidea</taxon>
        <taxon>Psychidae</taxon>
        <taxon>Oiketicinae</taxon>
        <taxon>Eumeta</taxon>
    </lineage>
</organism>
<keyword evidence="3" id="KW-1185">Reference proteome</keyword>
<dbReference type="Proteomes" id="UP000299102">
    <property type="component" value="Unassembled WGS sequence"/>
</dbReference>
<evidence type="ECO:0000313" key="3">
    <source>
        <dbReference type="Proteomes" id="UP000299102"/>
    </source>
</evidence>
<protein>
    <submittedName>
        <fullName evidence="2">Uncharacterized protein</fullName>
    </submittedName>
</protein>
<dbReference type="EMBL" id="BGZK01001595">
    <property type="protein sequence ID" value="GBP82950.1"/>
    <property type="molecule type" value="Genomic_DNA"/>
</dbReference>
<evidence type="ECO:0000313" key="2">
    <source>
        <dbReference type="EMBL" id="GBP82950.1"/>
    </source>
</evidence>
<comment type="caution">
    <text evidence="2">The sequence shown here is derived from an EMBL/GenBank/DDBJ whole genome shotgun (WGS) entry which is preliminary data.</text>
</comment>